<feature type="compositionally biased region" description="Acidic residues" evidence="1">
    <location>
        <begin position="979"/>
        <end position="988"/>
    </location>
</feature>
<feature type="region of interest" description="Disordered" evidence="1">
    <location>
        <begin position="780"/>
        <end position="811"/>
    </location>
</feature>
<dbReference type="OrthoDB" id="5418235at2759"/>
<feature type="region of interest" description="Disordered" evidence="1">
    <location>
        <begin position="588"/>
        <end position="610"/>
    </location>
</feature>
<reference evidence="3" key="1">
    <citation type="journal article" date="2020" name="Stud. Mycol.">
        <title>101 Dothideomycetes genomes: a test case for predicting lifestyles and emergence of pathogens.</title>
        <authorList>
            <person name="Haridas S."/>
            <person name="Albert R."/>
            <person name="Binder M."/>
            <person name="Bloem J."/>
            <person name="Labutti K."/>
            <person name="Salamov A."/>
            <person name="Andreopoulos B."/>
            <person name="Baker S."/>
            <person name="Barry K."/>
            <person name="Bills G."/>
            <person name="Bluhm B."/>
            <person name="Cannon C."/>
            <person name="Castanera R."/>
            <person name="Culley D."/>
            <person name="Daum C."/>
            <person name="Ezra D."/>
            <person name="Gonzalez J."/>
            <person name="Henrissat B."/>
            <person name="Kuo A."/>
            <person name="Liang C."/>
            <person name="Lipzen A."/>
            <person name="Lutzoni F."/>
            <person name="Magnuson J."/>
            <person name="Mondo S."/>
            <person name="Nolan M."/>
            <person name="Ohm R."/>
            <person name="Pangilinan J."/>
            <person name="Park H.-J."/>
            <person name="Ramirez L."/>
            <person name="Alfaro M."/>
            <person name="Sun H."/>
            <person name="Tritt A."/>
            <person name="Yoshinaga Y."/>
            <person name="Zwiers L.-H."/>
            <person name="Turgeon B."/>
            <person name="Goodwin S."/>
            <person name="Spatafora J."/>
            <person name="Crous P."/>
            <person name="Grigoriev I."/>
        </authorList>
    </citation>
    <scope>NUCLEOTIDE SEQUENCE</scope>
    <source>
        <strain evidence="3">CBS 473.64</strain>
    </source>
</reference>
<feature type="domain" description="Protein kinase" evidence="2">
    <location>
        <begin position="230"/>
        <end position="574"/>
    </location>
</feature>
<dbReference type="Pfam" id="PF24476">
    <property type="entry name" value="DUF7580"/>
    <property type="match status" value="1"/>
</dbReference>
<evidence type="ECO:0000256" key="1">
    <source>
        <dbReference type="SAM" id="MobiDB-lite"/>
    </source>
</evidence>
<sequence length="1332" mass="148954">METISRLPRRLTQLYSDTKASCDAVVEQDTPDSQPEANALHRKYRIQKDRLIAWGLEWSDSTKGSQADIDEGVERAGLTGTVTSVLGTIKDILDEAERMHPPAVAAGAKMLSGEKSRHPASDPPSWAATDRSRYEDLARDLTASIDILYNLSKTRSTQRAGIHGPSPSEKAAPESRPTASVFLSPQYSASDVTLINPATIPANLDSSHSTALNLPPCLDPSDLVLPEEEPPPYESIGKSSIRVIGKLRTRNSSTNPWKTDGSKSIETPVLVEYATYDPAYRLTGIQPPTDRLETLLSILAKLANDQTFHGTLTCRGYFEDPAQPRFGFVFELPSFVYSGASDSHKSIEELRPVTLLSVLQTGSKSLHNSNSVTPPLEDRFRLAFTLGSTFSKFHGDNFVHKDVNSSNILVFRKNKRQSANSRALHYALRSPVICSFDLFSEYDIESTNTMPPLNIYRHPEDPKFTGEKGKQYGPQFDLYSLGLILLEVGLWQPLADLWKAKYTLADFKQRVEDVYIRRLASKCGTAYMQVVRDCFWAADRIASGAESQNSSQLYNRIIIRLQRCCLLDEVEPGFEWGELSGGALQLAGSSPLKRKTPQATDIPPNPSYKSAKRWALEKGSHALERTRSLSKQSPRNPPNLSRHGSQRSQHSIRKSISQLISPREEFSQEMDWEQRDPLEASGTLIDTPPDFQEVYDSTNSTPRMQTEPSVALPKAMSLKDYKDKITLIQKVWRQRKQRRTNTIGALITDGIRHWPQATIGYPTPEPEDMSQSYETHSIQIQRHMDQSDSPKRSSLNIDTNIEPTPRPKIRLHPAQFPTDVLDQWHQTMLPRLERLIERALRESDETVSIDLVAMGETAEKACPTIFVTCSSVPKIKAVLSRRFKYDAEIYDLKVRRGKIRRSKLNRSSRRRRLPHRSMMNTESCGDIQVINPYHQQRPVCGASIGAFRGEHLPPVSYGGVILVDDEPLGMSVHHLLDAPSEDESDAGDESPAPVHSSANANTWLMGMGAQPGVQVAPNSPMPPWDFEISDDEAFKSDGDDDGYESFNLSDDSESDSDEESEEDSDGLADSTISRATTGDIDGIDVGDGEEIKITQPAIDDVDEDFFPSAEDRDDDHLDSHELGHVHASSGIRRWKKDGIIHEIDWALLKINDDRLQPYNLVQGGRRFCFNRNITPDQRNISTKLEQPVNRRHYRPEEDEYPNGVASANSLGGLSVHCFGRTTGLQGGMIGPAMSSVRIYRRKTFSRSWHISGGFGVGGDSGAWVIQNGTHRVVGHVLAWCERNKIAYICPMEVILEDIKRTLGAKRIYLPGSTEELRHITKLSKLRRSEEPE</sequence>
<feature type="compositionally biased region" description="Basic and acidic residues" evidence="1">
    <location>
        <begin position="782"/>
        <end position="791"/>
    </location>
</feature>
<dbReference type="GO" id="GO:0005524">
    <property type="term" value="F:ATP binding"/>
    <property type="evidence" value="ECO:0007669"/>
    <property type="project" value="InterPro"/>
</dbReference>
<feature type="compositionally biased region" description="Polar residues" evidence="1">
    <location>
        <begin position="792"/>
        <end position="802"/>
    </location>
</feature>
<evidence type="ECO:0000313" key="3">
    <source>
        <dbReference type="EMBL" id="KAF2646509.1"/>
    </source>
</evidence>
<feature type="region of interest" description="Disordered" evidence="1">
    <location>
        <begin position="1010"/>
        <end position="1120"/>
    </location>
</feature>
<accession>A0A6A6SFH2</accession>
<feature type="compositionally biased region" description="Polar residues" evidence="1">
    <location>
        <begin position="629"/>
        <end position="654"/>
    </location>
</feature>
<feature type="region of interest" description="Disordered" evidence="1">
    <location>
        <begin position="978"/>
        <end position="998"/>
    </location>
</feature>
<dbReference type="InterPro" id="IPR000719">
    <property type="entry name" value="Prot_kinase_dom"/>
</dbReference>
<dbReference type="PROSITE" id="PS50011">
    <property type="entry name" value="PROTEIN_KINASE_DOM"/>
    <property type="match status" value="1"/>
</dbReference>
<name>A0A6A6SFH2_9PLEO</name>
<dbReference type="PANTHER" id="PTHR37542:SF2">
    <property type="entry name" value="PROTEIN KINASE DOMAIN-CONTAINING PROTEIN"/>
    <property type="match status" value="1"/>
</dbReference>
<evidence type="ECO:0000259" key="2">
    <source>
        <dbReference type="PROSITE" id="PS50011"/>
    </source>
</evidence>
<dbReference type="SUPFAM" id="SSF56112">
    <property type="entry name" value="Protein kinase-like (PK-like)"/>
    <property type="match status" value="1"/>
</dbReference>
<feature type="region of interest" description="Disordered" evidence="1">
    <location>
        <begin position="156"/>
        <end position="179"/>
    </location>
</feature>
<organism evidence="3 4">
    <name type="scientific">Massarina eburnea CBS 473.64</name>
    <dbReference type="NCBI Taxonomy" id="1395130"/>
    <lineage>
        <taxon>Eukaryota</taxon>
        <taxon>Fungi</taxon>
        <taxon>Dikarya</taxon>
        <taxon>Ascomycota</taxon>
        <taxon>Pezizomycotina</taxon>
        <taxon>Dothideomycetes</taxon>
        <taxon>Pleosporomycetidae</taxon>
        <taxon>Pleosporales</taxon>
        <taxon>Massarineae</taxon>
        <taxon>Massarinaceae</taxon>
        <taxon>Massarina</taxon>
    </lineage>
</organism>
<dbReference type="InterPro" id="IPR011009">
    <property type="entry name" value="Kinase-like_dom_sf"/>
</dbReference>
<gene>
    <name evidence="3" type="ORF">P280DRAFT_494874</name>
</gene>
<feature type="region of interest" description="Disordered" evidence="1">
    <location>
        <begin position="623"/>
        <end position="654"/>
    </location>
</feature>
<proteinExistence type="predicted"/>
<dbReference type="GO" id="GO:0004672">
    <property type="term" value="F:protein kinase activity"/>
    <property type="evidence" value="ECO:0007669"/>
    <property type="project" value="InterPro"/>
</dbReference>
<dbReference type="Proteomes" id="UP000799753">
    <property type="component" value="Unassembled WGS sequence"/>
</dbReference>
<dbReference type="InterPro" id="IPR056002">
    <property type="entry name" value="DUF7580"/>
</dbReference>
<keyword evidence="4" id="KW-1185">Reference proteome</keyword>
<dbReference type="Gene3D" id="1.10.510.10">
    <property type="entry name" value="Transferase(Phosphotransferase) domain 1"/>
    <property type="match status" value="1"/>
</dbReference>
<feature type="region of interest" description="Disordered" evidence="1">
    <location>
        <begin position="111"/>
        <end position="130"/>
    </location>
</feature>
<evidence type="ECO:0000313" key="4">
    <source>
        <dbReference type="Proteomes" id="UP000799753"/>
    </source>
</evidence>
<dbReference type="EMBL" id="MU006776">
    <property type="protein sequence ID" value="KAF2646509.1"/>
    <property type="molecule type" value="Genomic_DNA"/>
</dbReference>
<protein>
    <recommendedName>
        <fullName evidence="2">Protein kinase domain-containing protein</fullName>
    </recommendedName>
</protein>
<dbReference type="PANTHER" id="PTHR37542">
    <property type="entry name" value="HELO DOMAIN-CONTAINING PROTEIN-RELATED"/>
    <property type="match status" value="1"/>
</dbReference>
<feature type="compositionally biased region" description="Acidic residues" evidence="1">
    <location>
        <begin position="1050"/>
        <end position="1066"/>
    </location>
</feature>